<dbReference type="GO" id="GO:0061157">
    <property type="term" value="P:mRNA destabilization"/>
    <property type="evidence" value="ECO:0007669"/>
    <property type="project" value="TreeGrafter"/>
</dbReference>
<comment type="caution">
    <text evidence="4">The sequence shown here is derived from an EMBL/GenBank/DDBJ whole genome shotgun (WGS) entry which is preliminary data.</text>
</comment>
<sequence length="215" mass="24449">MPTVRHAHWYTTPEMSMVPIYLTDPLIPLQCLLLVLVDMFRFTPHCHLSFSGHQFFALVIIKHHQAASAQGVSYPSTGENNTIRERENASFGRSNGTCGFLRRQSQRNLQVKLEQGLEMLSILKTHKYKESILDAFAFYDKREAAIRRRTARQQETRTTTKNQISKRFVQVVKFKGETSNVWIPKEKTSSSNGADSSTTPKDVSKPGMVSEIKSS</sequence>
<protein>
    <recommendedName>
        <fullName evidence="1">YTH domain-containing family protein</fullName>
    </recommendedName>
</protein>
<keyword evidence="3" id="KW-1133">Transmembrane helix</keyword>
<dbReference type="EMBL" id="AMZH03022582">
    <property type="protein sequence ID" value="RRT37185.1"/>
    <property type="molecule type" value="Genomic_DNA"/>
</dbReference>
<evidence type="ECO:0000313" key="5">
    <source>
        <dbReference type="Proteomes" id="UP000287651"/>
    </source>
</evidence>
<keyword evidence="1" id="KW-0694">RNA-binding</keyword>
<proteinExistence type="inferred from homology"/>
<feature type="region of interest" description="Disordered" evidence="2">
    <location>
        <begin position="182"/>
        <end position="215"/>
    </location>
</feature>
<evidence type="ECO:0000256" key="2">
    <source>
        <dbReference type="SAM" id="MobiDB-lite"/>
    </source>
</evidence>
<reference evidence="4 5" key="1">
    <citation type="journal article" date="2014" name="Agronomy (Basel)">
        <title>A Draft Genome Sequence for Ensete ventricosum, the Drought-Tolerant Tree Against Hunger.</title>
        <authorList>
            <person name="Harrison J."/>
            <person name="Moore K.A."/>
            <person name="Paszkiewicz K."/>
            <person name="Jones T."/>
            <person name="Grant M."/>
            <person name="Ambacheew D."/>
            <person name="Muzemil S."/>
            <person name="Studholme D.J."/>
        </authorList>
    </citation>
    <scope>NUCLEOTIDE SEQUENCE [LARGE SCALE GENOMIC DNA]</scope>
</reference>
<organism evidence="4 5">
    <name type="scientific">Ensete ventricosum</name>
    <name type="common">Abyssinian banana</name>
    <name type="synonym">Musa ensete</name>
    <dbReference type="NCBI Taxonomy" id="4639"/>
    <lineage>
        <taxon>Eukaryota</taxon>
        <taxon>Viridiplantae</taxon>
        <taxon>Streptophyta</taxon>
        <taxon>Embryophyta</taxon>
        <taxon>Tracheophyta</taxon>
        <taxon>Spermatophyta</taxon>
        <taxon>Magnoliopsida</taxon>
        <taxon>Liliopsida</taxon>
        <taxon>Zingiberales</taxon>
        <taxon>Musaceae</taxon>
        <taxon>Ensete</taxon>
    </lineage>
</organism>
<keyword evidence="3" id="KW-0472">Membrane</keyword>
<name>A0A426XCI9_ENSVE</name>
<dbReference type="AlphaFoldDB" id="A0A426XCI9"/>
<dbReference type="GO" id="GO:0003729">
    <property type="term" value="F:mRNA binding"/>
    <property type="evidence" value="ECO:0007669"/>
    <property type="project" value="UniProtKB-UniRule"/>
</dbReference>
<gene>
    <name evidence="4" type="ORF">B296_00054956</name>
</gene>
<comment type="function">
    <text evidence="1">Specifically recognizes and binds N6-methyladenosine (m6A)-containing RNAs, and regulates mRNA stability. M6A is a modification present at internal sites of mRNAs and some non-coding RNAs and plays a role in mRNA stability and processing.</text>
</comment>
<evidence type="ECO:0000256" key="1">
    <source>
        <dbReference type="RuleBase" id="RU369095"/>
    </source>
</evidence>
<feature type="transmembrane region" description="Helical" evidence="3">
    <location>
        <begin position="20"/>
        <end position="40"/>
    </location>
</feature>
<comment type="similarity">
    <text evidence="1">Belongs to the YTHDF family.</text>
</comment>
<dbReference type="GO" id="GO:0005737">
    <property type="term" value="C:cytoplasm"/>
    <property type="evidence" value="ECO:0007669"/>
    <property type="project" value="TreeGrafter"/>
</dbReference>
<keyword evidence="3" id="KW-0812">Transmembrane</keyword>
<dbReference type="GO" id="GO:1990247">
    <property type="term" value="F:N6-methyladenosine-containing RNA reader activity"/>
    <property type="evidence" value="ECO:0007669"/>
    <property type="project" value="UniProtKB-UniRule"/>
</dbReference>
<evidence type="ECO:0000256" key="3">
    <source>
        <dbReference type="SAM" id="Phobius"/>
    </source>
</evidence>
<feature type="compositionally biased region" description="Polar residues" evidence="2">
    <location>
        <begin position="189"/>
        <end position="201"/>
    </location>
</feature>
<accession>A0A426XCI9</accession>
<dbReference type="PANTHER" id="PTHR12357">
    <property type="entry name" value="YTH YT521-B HOMOLOGY DOMAIN-CONTAINING"/>
    <property type="match status" value="1"/>
</dbReference>
<dbReference type="Proteomes" id="UP000287651">
    <property type="component" value="Unassembled WGS sequence"/>
</dbReference>
<feature type="region of interest" description="Disordered" evidence="2">
    <location>
        <begin position="71"/>
        <end position="96"/>
    </location>
</feature>
<dbReference type="InterPro" id="IPR045168">
    <property type="entry name" value="YTH_prot"/>
</dbReference>
<dbReference type="PANTHER" id="PTHR12357:SF89">
    <property type="entry name" value="YTH DOMAIN-CONTAINING FAMILY PROTEIN"/>
    <property type="match status" value="1"/>
</dbReference>
<evidence type="ECO:0000313" key="4">
    <source>
        <dbReference type="EMBL" id="RRT37185.1"/>
    </source>
</evidence>
<feature type="compositionally biased region" description="Polar residues" evidence="2">
    <location>
        <begin position="71"/>
        <end position="81"/>
    </location>
</feature>